<sequence length="104" mass="11316">MVRFVRLTSWRSWDLLNVDSGILELPPPELNLTTDCQTPPLLSCPAQRGRILLVAMTSAQCVRDMQPLDTSSFKAELLSDADATPARHLDPSGGNGTLPRARGS</sequence>
<keyword evidence="3" id="KW-1185">Reference proteome</keyword>
<dbReference type="AlphaFoldDB" id="A0A5C6MPD5"/>
<gene>
    <name evidence="2" type="ORF">D4764_08G0011310</name>
</gene>
<evidence type="ECO:0000313" key="2">
    <source>
        <dbReference type="EMBL" id="TWW57144.1"/>
    </source>
</evidence>
<feature type="region of interest" description="Disordered" evidence="1">
    <location>
        <begin position="82"/>
        <end position="104"/>
    </location>
</feature>
<dbReference type="EMBL" id="RHFK02000021">
    <property type="protein sequence ID" value="TWW57144.1"/>
    <property type="molecule type" value="Genomic_DNA"/>
</dbReference>
<accession>A0A5C6MPD5</accession>
<reference evidence="2 3" key="1">
    <citation type="submission" date="2019-04" db="EMBL/GenBank/DDBJ databases">
        <title>Chromosome genome assembly for Takifugu flavidus.</title>
        <authorList>
            <person name="Xiao S."/>
        </authorList>
    </citation>
    <scope>NUCLEOTIDE SEQUENCE [LARGE SCALE GENOMIC DNA]</scope>
    <source>
        <strain evidence="2">HTHZ2018</strain>
        <tissue evidence="2">Muscle</tissue>
    </source>
</reference>
<dbReference type="Proteomes" id="UP000324091">
    <property type="component" value="Chromosome 8"/>
</dbReference>
<organism evidence="2 3">
    <name type="scientific">Takifugu flavidus</name>
    <name type="common">sansaifugu</name>
    <dbReference type="NCBI Taxonomy" id="433684"/>
    <lineage>
        <taxon>Eukaryota</taxon>
        <taxon>Metazoa</taxon>
        <taxon>Chordata</taxon>
        <taxon>Craniata</taxon>
        <taxon>Vertebrata</taxon>
        <taxon>Euteleostomi</taxon>
        <taxon>Actinopterygii</taxon>
        <taxon>Neopterygii</taxon>
        <taxon>Teleostei</taxon>
        <taxon>Neoteleostei</taxon>
        <taxon>Acanthomorphata</taxon>
        <taxon>Eupercaria</taxon>
        <taxon>Tetraodontiformes</taxon>
        <taxon>Tetradontoidea</taxon>
        <taxon>Tetraodontidae</taxon>
        <taxon>Takifugu</taxon>
    </lineage>
</organism>
<evidence type="ECO:0000313" key="3">
    <source>
        <dbReference type="Proteomes" id="UP000324091"/>
    </source>
</evidence>
<comment type="caution">
    <text evidence="2">The sequence shown here is derived from an EMBL/GenBank/DDBJ whole genome shotgun (WGS) entry which is preliminary data.</text>
</comment>
<protein>
    <submittedName>
        <fullName evidence="2">Uncharacterized protein</fullName>
    </submittedName>
</protein>
<name>A0A5C6MPD5_9TELE</name>
<evidence type="ECO:0000256" key="1">
    <source>
        <dbReference type="SAM" id="MobiDB-lite"/>
    </source>
</evidence>
<proteinExistence type="predicted"/>